<gene>
    <name evidence="3" type="ORF">CBI38_17420</name>
</gene>
<keyword evidence="1" id="KW-1133">Transmembrane helix</keyword>
<protein>
    <submittedName>
        <fullName evidence="3">Uncharacterized protein</fullName>
    </submittedName>
</protein>
<accession>A0A2S2BWX4</accession>
<evidence type="ECO:0000256" key="2">
    <source>
        <dbReference type="SAM" id="SignalP"/>
    </source>
</evidence>
<dbReference type="AlphaFoldDB" id="A0A2S2BWX4"/>
<keyword evidence="1" id="KW-0812">Transmembrane</keyword>
<dbReference type="Proteomes" id="UP000245711">
    <property type="component" value="Chromosome"/>
</dbReference>
<reference evidence="3 4" key="1">
    <citation type="submission" date="2017-05" db="EMBL/GenBank/DDBJ databases">
        <title>Isolation of Rhodococcus sp. S2-17 biodegrading of BP-3.</title>
        <authorList>
            <person name="Lee Y."/>
            <person name="Kim K.H."/>
            <person name="Chun B.H."/>
            <person name="Jung H.S."/>
            <person name="Jeon C.O."/>
        </authorList>
    </citation>
    <scope>NUCLEOTIDE SEQUENCE [LARGE SCALE GENOMIC DNA]</scope>
    <source>
        <strain evidence="3 4">S2-17</strain>
    </source>
</reference>
<feature type="transmembrane region" description="Helical" evidence="1">
    <location>
        <begin position="344"/>
        <end position="367"/>
    </location>
</feature>
<dbReference type="EMBL" id="CP021354">
    <property type="protein sequence ID" value="AWK73069.1"/>
    <property type="molecule type" value="Genomic_DNA"/>
</dbReference>
<dbReference type="SUPFAM" id="SSF101898">
    <property type="entry name" value="NHL repeat"/>
    <property type="match status" value="1"/>
</dbReference>
<keyword evidence="4" id="KW-1185">Reference proteome</keyword>
<keyword evidence="2" id="KW-0732">Signal</keyword>
<evidence type="ECO:0000313" key="3">
    <source>
        <dbReference type="EMBL" id="AWK73069.1"/>
    </source>
</evidence>
<dbReference type="OrthoDB" id="9801244at2"/>
<sequence length="371" mass="37444">MPERSRWFTAGAVAVVAVCAPLVATGSGSAQPILGDQITVEASDFEPFCTPHTVDPGSIPDEASLDELSGLVSVGGRSYAVGDSGSDHAVADLDDSCGVTGWLSVPVDPYDVEDLATGPDGRLWLADIGDNGRKRETVALIGMDRATGAGQLHRLTYPDGAHDAETVLVQRDGTPLIVTKEVFGPGIVYRPAGGLSVDALASPGPTPLERVGSLDVAEPNGAGNATTGAGTTAPAVYSTMFTGGAVSADGTVAAVRSYSDVFLFAAPDGDVAAALAAGPTVRVHLPAQPQGEAVAFTEDGDLLVASEARDGPIPPVQVLRGAVAMAQDHASSEAVSDEEKSSSAGLSIGVGAVALCGLIAVAAYACLRRTR</sequence>
<proteinExistence type="predicted"/>
<dbReference type="RefSeq" id="WP_109330737.1">
    <property type="nucleotide sequence ID" value="NZ_CP021354.1"/>
</dbReference>
<evidence type="ECO:0000256" key="1">
    <source>
        <dbReference type="SAM" id="Phobius"/>
    </source>
</evidence>
<keyword evidence="1" id="KW-0472">Membrane</keyword>
<feature type="signal peptide" evidence="2">
    <location>
        <begin position="1"/>
        <end position="30"/>
    </location>
</feature>
<name>A0A2S2BWX4_9NOCA</name>
<dbReference type="KEGG" id="roz:CBI38_17420"/>
<evidence type="ECO:0000313" key="4">
    <source>
        <dbReference type="Proteomes" id="UP000245711"/>
    </source>
</evidence>
<organism evidence="3 4">
    <name type="scientific">Rhodococcus oxybenzonivorans</name>
    <dbReference type="NCBI Taxonomy" id="1990687"/>
    <lineage>
        <taxon>Bacteria</taxon>
        <taxon>Bacillati</taxon>
        <taxon>Actinomycetota</taxon>
        <taxon>Actinomycetes</taxon>
        <taxon>Mycobacteriales</taxon>
        <taxon>Nocardiaceae</taxon>
        <taxon>Rhodococcus</taxon>
    </lineage>
</organism>
<feature type="chain" id="PRO_5039573774" evidence="2">
    <location>
        <begin position="31"/>
        <end position="371"/>
    </location>
</feature>